<sequence>MDLHRTAFKMENSSYMPSPLTSPALMVLASTAEAGRDASVPCQPPRPFGVPVTLEKDMHLPFPSSSYTFASMYHRQGGFPTRDFPTPLLHLHPQFAPPNLDCSPLGMLNHGAVGAFRPFSSPPEERDAGAYQSAFLPAKRLKGCLEPAASPHLRYREVEGKDFDFGGAHVPTGSPNTLKVAEDAGKKLFGLSGLLVEGSSGPEEHKEPSKVKALYDTQTPMCPICHAVLRPGELQEHMEQEMERLMQLHNSQGPTQKECLAAGPPKSLFSMHIKREGSSSASSPRPADEAVHSDRYQTFLRVRANRQTRLNARIGKLKRRKAEEDQRDGVCVVEDGSVLSAGREFEWAEQRRIQMVSVLRGFRGLVSSTLKEHQDSDADLDVDGDDTLEYGKAQYTEADVIPCSGNEPRDAEERQALRGAVLNGDTTSRLSPEQTKLANPETPTTSSVEFDNNTSTTSPRTCKNSELEILPDDPSLSTLEALKTRIRDLEKQLTRGDRFKCLICMDSYTVPLTSIQCWHVHCEECWLRTLGAKKLCPQCNTITSPGDLRRVYL</sequence>
<dbReference type="GeneID" id="109079495"/>
<evidence type="ECO:0000256" key="18">
    <source>
        <dbReference type="ARBA" id="ARBA00083046"/>
    </source>
</evidence>
<dbReference type="AlphaFoldDB" id="A0A9R0A477"/>
<evidence type="ECO:0000256" key="14">
    <source>
        <dbReference type="ARBA" id="ARBA00023054"/>
    </source>
</evidence>
<keyword evidence="9" id="KW-0479">Metal-binding</keyword>
<dbReference type="CTD" id="558091"/>
<evidence type="ECO:0000256" key="19">
    <source>
        <dbReference type="PROSITE-ProRule" id="PRU00175"/>
    </source>
</evidence>
<evidence type="ECO:0000256" key="4">
    <source>
        <dbReference type="ARBA" id="ARBA00012483"/>
    </source>
</evidence>
<keyword evidence="8" id="KW-0808">Transferase</keyword>
<keyword evidence="13" id="KW-0832">Ubl conjugation</keyword>
<comment type="subcellular location">
    <subcellularLocation>
        <location evidence="2">Cytoplasm</location>
    </subcellularLocation>
</comment>
<dbReference type="GO" id="GO:0008270">
    <property type="term" value="F:zinc ion binding"/>
    <property type="evidence" value="ECO:0007669"/>
    <property type="project" value="UniProtKB-KW"/>
</dbReference>
<dbReference type="Pfam" id="PF13923">
    <property type="entry name" value="zf-C3HC4_2"/>
    <property type="match status" value="1"/>
</dbReference>
<evidence type="ECO:0000256" key="7">
    <source>
        <dbReference type="ARBA" id="ARBA00022553"/>
    </source>
</evidence>
<comment type="pathway">
    <text evidence="3">Protein modification; protein ubiquitination.</text>
</comment>
<evidence type="ECO:0000256" key="8">
    <source>
        <dbReference type="ARBA" id="ARBA00022679"/>
    </source>
</evidence>
<evidence type="ECO:0000259" key="21">
    <source>
        <dbReference type="PROSITE" id="PS50089"/>
    </source>
</evidence>
<dbReference type="FunFam" id="3.30.40.10:FF:000195">
    <property type="entry name" value="E3 ubiquitin-protein ligase RNF220"/>
    <property type="match status" value="1"/>
</dbReference>
<evidence type="ECO:0000256" key="1">
    <source>
        <dbReference type="ARBA" id="ARBA00000900"/>
    </source>
</evidence>
<evidence type="ECO:0000256" key="15">
    <source>
        <dbReference type="ARBA" id="ARBA00063526"/>
    </source>
</evidence>
<evidence type="ECO:0000256" key="20">
    <source>
        <dbReference type="SAM" id="MobiDB-lite"/>
    </source>
</evidence>
<dbReference type="Proteomes" id="UP001155660">
    <property type="component" value="Chromosome B8"/>
</dbReference>
<dbReference type="PANTHER" id="PTHR13459:SF1">
    <property type="entry name" value="E3 UBIQUITIN-PROTEIN LIGASE RNF220 ISOFORM X1"/>
    <property type="match status" value="1"/>
</dbReference>
<evidence type="ECO:0000256" key="9">
    <source>
        <dbReference type="ARBA" id="ARBA00022723"/>
    </source>
</evidence>
<keyword evidence="12" id="KW-0862">Zinc</keyword>
<dbReference type="GO" id="GO:0005737">
    <property type="term" value="C:cytoplasm"/>
    <property type="evidence" value="ECO:0007669"/>
    <property type="project" value="UniProtKB-SubCell"/>
</dbReference>
<gene>
    <name evidence="22" type="primary">rnf220b</name>
</gene>
<dbReference type="RefSeq" id="XP_042584857.1">
    <property type="nucleotide sequence ID" value="XM_042728923.1"/>
</dbReference>
<evidence type="ECO:0000256" key="2">
    <source>
        <dbReference type="ARBA" id="ARBA00004496"/>
    </source>
</evidence>
<dbReference type="InterPro" id="IPR040178">
    <property type="entry name" value="RNF220_RING"/>
</dbReference>
<organism evidence="22">
    <name type="scientific">Cyprinus carpio</name>
    <name type="common">Common carp</name>
    <dbReference type="NCBI Taxonomy" id="7962"/>
    <lineage>
        <taxon>Eukaryota</taxon>
        <taxon>Metazoa</taxon>
        <taxon>Chordata</taxon>
        <taxon>Craniata</taxon>
        <taxon>Vertebrata</taxon>
        <taxon>Euteleostomi</taxon>
        <taxon>Actinopterygii</taxon>
        <taxon>Neopterygii</taxon>
        <taxon>Teleostei</taxon>
        <taxon>Ostariophysi</taxon>
        <taxon>Cypriniformes</taxon>
        <taxon>Cyprinidae</taxon>
        <taxon>Cyprininae</taxon>
        <taxon>Cyprinus</taxon>
    </lineage>
</organism>
<dbReference type="InterPro" id="IPR031824">
    <property type="entry name" value="RNF220_mid"/>
</dbReference>
<evidence type="ECO:0000256" key="3">
    <source>
        <dbReference type="ARBA" id="ARBA00004906"/>
    </source>
</evidence>
<feature type="domain" description="RING-type" evidence="21">
    <location>
        <begin position="501"/>
        <end position="540"/>
    </location>
</feature>
<dbReference type="GO" id="GO:0006513">
    <property type="term" value="P:protein monoubiquitination"/>
    <property type="evidence" value="ECO:0007669"/>
    <property type="project" value="UniProtKB-ARBA"/>
</dbReference>
<keyword evidence="6" id="KW-1017">Isopeptide bond</keyword>
<dbReference type="Pfam" id="PF15926">
    <property type="entry name" value="RNF220"/>
    <property type="match status" value="2"/>
</dbReference>
<evidence type="ECO:0000313" key="22">
    <source>
        <dbReference type="RefSeq" id="XP_042584857.1"/>
    </source>
</evidence>
<feature type="compositionally biased region" description="Polar residues" evidence="20">
    <location>
        <begin position="424"/>
        <end position="462"/>
    </location>
</feature>
<keyword evidence="5" id="KW-0963">Cytoplasm</keyword>
<comment type="catalytic activity">
    <reaction evidence="1">
        <text>S-ubiquitinyl-[E2 ubiquitin-conjugating enzyme]-L-cysteine + [acceptor protein]-L-lysine = [E2 ubiquitin-conjugating enzyme]-L-cysteine + N(6)-ubiquitinyl-[acceptor protein]-L-lysine.</text>
        <dbReference type="EC" id="2.3.2.27"/>
    </reaction>
</comment>
<protein>
    <recommendedName>
        <fullName evidence="16">E3 ubiquitin-protein ligase RNF220</fullName>
        <ecNumber evidence="4">2.3.2.27</ecNumber>
    </recommendedName>
    <alternativeName>
        <fullName evidence="18">RING finger protein 220</fullName>
    </alternativeName>
    <alternativeName>
        <fullName evidence="17">RING-type E3 ubiquitin transferase RNF220</fullName>
    </alternativeName>
</protein>
<dbReference type="PROSITE" id="PS50089">
    <property type="entry name" value="ZF_RING_2"/>
    <property type="match status" value="1"/>
</dbReference>
<keyword evidence="11" id="KW-0833">Ubl conjugation pathway</keyword>
<evidence type="ECO:0000256" key="12">
    <source>
        <dbReference type="ARBA" id="ARBA00022833"/>
    </source>
</evidence>
<dbReference type="InterPro" id="IPR052443">
    <property type="entry name" value="E3_ubiq-ligase_RNF220-like"/>
</dbReference>
<keyword evidence="10 19" id="KW-0863">Zinc-finger</keyword>
<keyword evidence="14" id="KW-0175">Coiled coil</keyword>
<name>A0A9R0A477_CYPCA</name>
<proteinExistence type="predicted"/>
<dbReference type="GO" id="GO:0061630">
    <property type="term" value="F:ubiquitin protein ligase activity"/>
    <property type="evidence" value="ECO:0007669"/>
    <property type="project" value="UniProtKB-EC"/>
</dbReference>
<evidence type="ECO:0000256" key="13">
    <source>
        <dbReference type="ARBA" id="ARBA00022843"/>
    </source>
</evidence>
<dbReference type="PANTHER" id="PTHR13459">
    <property type="entry name" value="E3 UBIQUITIN-PROTEIN LIGASE RNF220 ISOFORM X1"/>
    <property type="match status" value="1"/>
</dbReference>
<evidence type="ECO:0000256" key="16">
    <source>
        <dbReference type="ARBA" id="ARBA00067773"/>
    </source>
</evidence>
<evidence type="ECO:0000256" key="5">
    <source>
        <dbReference type="ARBA" id="ARBA00022490"/>
    </source>
</evidence>
<dbReference type="InterPro" id="IPR001841">
    <property type="entry name" value="Znf_RING"/>
</dbReference>
<accession>A0A9R0A477</accession>
<evidence type="ECO:0000256" key="6">
    <source>
        <dbReference type="ARBA" id="ARBA00022499"/>
    </source>
</evidence>
<dbReference type="CDD" id="cd16563">
    <property type="entry name" value="RING-HC_RNF220"/>
    <property type="match status" value="1"/>
</dbReference>
<keyword evidence="7" id="KW-0597">Phosphoprotein</keyword>
<dbReference type="EC" id="2.3.2.27" evidence="4"/>
<reference evidence="22" key="1">
    <citation type="submission" date="2025-08" db="UniProtKB">
        <authorList>
            <consortium name="RefSeq"/>
        </authorList>
    </citation>
    <scope>IDENTIFICATION</scope>
    <source>
        <tissue evidence="22">Muscle</tissue>
    </source>
</reference>
<evidence type="ECO:0000256" key="10">
    <source>
        <dbReference type="ARBA" id="ARBA00022771"/>
    </source>
</evidence>
<comment type="subunit">
    <text evidence="15">Interacts with SIN3B. Interacts with CTNNB1 (via Armadillo repeats 2-8). Interacts with USP7 (via MATH domain).</text>
</comment>
<feature type="region of interest" description="Disordered" evidence="20">
    <location>
        <begin position="423"/>
        <end position="462"/>
    </location>
</feature>
<evidence type="ECO:0000256" key="17">
    <source>
        <dbReference type="ARBA" id="ARBA00079756"/>
    </source>
</evidence>
<evidence type="ECO:0000256" key="11">
    <source>
        <dbReference type="ARBA" id="ARBA00022786"/>
    </source>
</evidence>